<feature type="non-terminal residue" evidence="1">
    <location>
        <position position="45"/>
    </location>
</feature>
<feature type="non-terminal residue" evidence="1">
    <location>
        <position position="1"/>
    </location>
</feature>
<name>A0A087TW89_STEMI</name>
<reference evidence="1 2" key="1">
    <citation type="submission" date="2013-11" db="EMBL/GenBank/DDBJ databases">
        <title>Genome sequencing of Stegodyphus mimosarum.</title>
        <authorList>
            <person name="Bechsgaard J."/>
        </authorList>
    </citation>
    <scope>NUCLEOTIDE SEQUENCE [LARGE SCALE GENOMIC DNA]</scope>
</reference>
<protein>
    <submittedName>
        <fullName evidence="1">Uncharacterized protein</fullName>
    </submittedName>
</protein>
<dbReference type="AlphaFoldDB" id="A0A087TW89"/>
<sequence length="45" mass="5167">LSTFWNSEDSYQNTTAGYRMSARAPIVSPQSSAARWRRFLLLCNL</sequence>
<gene>
    <name evidence="1" type="ORF">X975_19999</name>
</gene>
<evidence type="ECO:0000313" key="1">
    <source>
        <dbReference type="EMBL" id="KFM69378.1"/>
    </source>
</evidence>
<dbReference type="Proteomes" id="UP000054359">
    <property type="component" value="Unassembled WGS sequence"/>
</dbReference>
<proteinExistence type="predicted"/>
<keyword evidence="2" id="KW-1185">Reference proteome</keyword>
<dbReference type="EMBL" id="KK117034">
    <property type="protein sequence ID" value="KFM69378.1"/>
    <property type="molecule type" value="Genomic_DNA"/>
</dbReference>
<accession>A0A087TW89</accession>
<evidence type="ECO:0000313" key="2">
    <source>
        <dbReference type="Proteomes" id="UP000054359"/>
    </source>
</evidence>
<organism evidence="1 2">
    <name type="scientific">Stegodyphus mimosarum</name>
    <name type="common">African social velvet spider</name>
    <dbReference type="NCBI Taxonomy" id="407821"/>
    <lineage>
        <taxon>Eukaryota</taxon>
        <taxon>Metazoa</taxon>
        <taxon>Ecdysozoa</taxon>
        <taxon>Arthropoda</taxon>
        <taxon>Chelicerata</taxon>
        <taxon>Arachnida</taxon>
        <taxon>Araneae</taxon>
        <taxon>Araneomorphae</taxon>
        <taxon>Entelegynae</taxon>
        <taxon>Eresoidea</taxon>
        <taxon>Eresidae</taxon>
        <taxon>Stegodyphus</taxon>
    </lineage>
</organism>